<dbReference type="InterPro" id="IPR016035">
    <property type="entry name" value="Acyl_Trfase/lysoPLipase"/>
</dbReference>
<reference evidence="4 5" key="1">
    <citation type="submission" date="2020-03" db="EMBL/GenBank/DDBJ databases">
        <title>Genomic Encyclopedia of Type Strains, Phase IV (KMG-IV): sequencing the most valuable type-strain genomes for metagenomic binning, comparative biology and taxonomic classification.</title>
        <authorList>
            <person name="Goeker M."/>
        </authorList>
    </citation>
    <scope>NUCLEOTIDE SEQUENCE [LARGE SCALE GENOMIC DNA]</scope>
    <source>
        <strain evidence="4 5">DSM 5718</strain>
    </source>
</reference>
<keyword evidence="2" id="KW-0472">Membrane</keyword>
<gene>
    <name evidence="4" type="ORF">FHS56_000567</name>
</gene>
<keyword evidence="1" id="KW-0443">Lipid metabolism</keyword>
<dbReference type="SUPFAM" id="SSF52151">
    <property type="entry name" value="FabD/lysophospholipase-like"/>
    <property type="match status" value="1"/>
</dbReference>
<keyword evidence="2" id="KW-1133">Transmembrane helix</keyword>
<evidence type="ECO:0000313" key="4">
    <source>
        <dbReference type="EMBL" id="NIK73081.1"/>
    </source>
</evidence>
<feature type="transmembrane region" description="Helical" evidence="2">
    <location>
        <begin position="145"/>
        <end position="169"/>
    </location>
</feature>
<name>A0A846MNP8_9BACT</name>
<comment type="caution">
    <text evidence="4">The sequence shown here is derived from an EMBL/GenBank/DDBJ whole genome shotgun (WGS) entry which is preliminary data.</text>
</comment>
<feature type="transmembrane region" description="Helical" evidence="2">
    <location>
        <begin position="295"/>
        <end position="311"/>
    </location>
</feature>
<dbReference type="AlphaFoldDB" id="A0A846MNP8"/>
<feature type="transmembrane region" description="Helical" evidence="2">
    <location>
        <begin position="266"/>
        <end position="288"/>
    </location>
</feature>
<feature type="domain" description="PNPLA" evidence="3">
    <location>
        <begin position="377"/>
        <end position="617"/>
    </location>
</feature>
<dbReference type="Proteomes" id="UP000537126">
    <property type="component" value="Unassembled WGS sequence"/>
</dbReference>
<dbReference type="RefSeq" id="WP_166918357.1">
    <property type="nucleotide sequence ID" value="NZ_JAASRN010000001.1"/>
</dbReference>
<dbReference type="GO" id="GO:0006629">
    <property type="term" value="P:lipid metabolic process"/>
    <property type="evidence" value="ECO:0007669"/>
    <property type="project" value="UniProtKB-KW"/>
</dbReference>
<feature type="transmembrane region" description="Helical" evidence="2">
    <location>
        <begin position="113"/>
        <end position="133"/>
    </location>
</feature>
<feature type="transmembrane region" description="Helical" evidence="2">
    <location>
        <begin position="239"/>
        <end position="260"/>
    </location>
</feature>
<feature type="transmembrane region" description="Helical" evidence="2">
    <location>
        <begin position="31"/>
        <end position="49"/>
    </location>
</feature>
<evidence type="ECO:0000256" key="1">
    <source>
        <dbReference type="ARBA" id="ARBA00023098"/>
    </source>
</evidence>
<organism evidence="4 5">
    <name type="scientific">Thermonema lapsum</name>
    <dbReference type="NCBI Taxonomy" id="28195"/>
    <lineage>
        <taxon>Bacteria</taxon>
        <taxon>Pseudomonadati</taxon>
        <taxon>Bacteroidota</taxon>
        <taxon>Cytophagia</taxon>
        <taxon>Cytophagales</taxon>
        <taxon>Thermonemataceae</taxon>
        <taxon>Thermonema</taxon>
    </lineage>
</organism>
<sequence length="770" mass="89751">MIKHFWQEWVVSRLFYSMPVQLLLLQLRSRIALVSIWVFLSTIVTRTIGMDVGLPYLLLEPEYLNRVDFLSMFIVGITLGGFIMSYHIACYILDGLKFPFIAHSRRPFFKFSINNSLLPFSFLIIYIGSFIEFQQSSAFASQEFIGWRLGGLLLGTLLMCSLFFVYFFLTNKDIFKISQRLGERVRRFQLVRMNLMGRYKEVRKQKIRVDYYLDGWRWQKVSEGVPVSRKELLMVFDQNHFNSIVIQSTVFLFILFLGNYSDSPYFQIPAGASLFLLLTILTMALGAFTFWTRHWASVAFLLLLIGAEILVRQGVFSLPFQAYGLNYDTAPAPYNLGRLREINSDSAYVNDYRYTRIALENWRKKFPKDAKPKLVVVCVSGGGLRAALWAFRCLQYTDSTLNGSLMDHTVLITGASGGMVGAAYFRELYLRRILGEPINIYSTAYFNNLARDYLNPIIFHWFVNDMFLRFQPFDYKGKRYFKDRGYAWEEKFNLNTGGLLDKPLCEYKEPELLALVPMFVLSPMIANDGRRLYISPLPMSYLCVQSPFEKRFRNNKIKGVELRRLLDKQEGESLRFLSALRMNATFPYIAPNVKLPTDPVIEIMDAGLVDNYGISTAVRFLYVFRDWIVKNTSGVLIVAIRDSQKDSPLPKPIKPSLFERLFTPIRSIYADNMFTQDIFNDDLLEYAKSWYEQYIPFDKIEFQYVPISKDMAEIEQRLSGQVINPDKIIKIERAALSWHLTAKERESIWRTIYETRNQAALRWLEQRLMP</sequence>
<evidence type="ECO:0000313" key="5">
    <source>
        <dbReference type="Proteomes" id="UP000537126"/>
    </source>
</evidence>
<keyword evidence="2" id="KW-0812">Transmembrane</keyword>
<proteinExistence type="predicted"/>
<dbReference type="EMBL" id="JAASRN010000001">
    <property type="protein sequence ID" value="NIK73081.1"/>
    <property type="molecule type" value="Genomic_DNA"/>
</dbReference>
<feature type="transmembrane region" description="Helical" evidence="2">
    <location>
        <begin position="69"/>
        <end position="93"/>
    </location>
</feature>
<protein>
    <recommendedName>
        <fullName evidence="3">PNPLA domain-containing protein</fullName>
    </recommendedName>
</protein>
<keyword evidence="5" id="KW-1185">Reference proteome</keyword>
<accession>A0A846MNP8</accession>
<evidence type="ECO:0000256" key="2">
    <source>
        <dbReference type="SAM" id="Phobius"/>
    </source>
</evidence>
<dbReference type="Pfam" id="PF01734">
    <property type="entry name" value="Patatin"/>
    <property type="match status" value="1"/>
</dbReference>
<evidence type="ECO:0000259" key="3">
    <source>
        <dbReference type="Pfam" id="PF01734"/>
    </source>
</evidence>
<dbReference type="InterPro" id="IPR002641">
    <property type="entry name" value="PNPLA_dom"/>
</dbReference>